<gene>
    <name evidence="1" type="ORF">V6N11_019320</name>
</gene>
<sequence length="124" mass="13290">MDDKLHGRMDSCLTVEVGADRGSNERRLLPFIGAVWARETMLASKGATTTVTTIGGAFGAEQTVFVKSQPTTAGGGDRNGGGARIFGLAFHRKEETVKPVEAAMSHFNAARAIERTTRVKRAVR</sequence>
<evidence type="ECO:0000313" key="1">
    <source>
        <dbReference type="EMBL" id="KAK9006992.1"/>
    </source>
</evidence>
<proteinExistence type="predicted"/>
<reference evidence="1 2" key="1">
    <citation type="journal article" date="2024" name="G3 (Bethesda)">
        <title>Genome assembly of Hibiscus sabdariffa L. provides insights into metabolisms of medicinal natural products.</title>
        <authorList>
            <person name="Kim T."/>
        </authorList>
    </citation>
    <scope>NUCLEOTIDE SEQUENCE [LARGE SCALE GENOMIC DNA]</scope>
    <source>
        <strain evidence="1">TK-2024</strain>
        <tissue evidence="1">Old leaves</tissue>
    </source>
</reference>
<dbReference type="Proteomes" id="UP001396334">
    <property type="component" value="Unassembled WGS sequence"/>
</dbReference>
<dbReference type="EMBL" id="JBBPBN010000028">
    <property type="protein sequence ID" value="KAK9006992.1"/>
    <property type="molecule type" value="Genomic_DNA"/>
</dbReference>
<protein>
    <submittedName>
        <fullName evidence="1">Uncharacterized protein</fullName>
    </submittedName>
</protein>
<comment type="caution">
    <text evidence="1">The sequence shown here is derived from an EMBL/GenBank/DDBJ whole genome shotgun (WGS) entry which is preliminary data.</text>
</comment>
<evidence type="ECO:0000313" key="2">
    <source>
        <dbReference type="Proteomes" id="UP001396334"/>
    </source>
</evidence>
<organism evidence="1 2">
    <name type="scientific">Hibiscus sabdariffa</name>
    <name type="common">roselle</name>
    <dbReference type="NCBI Taxonomy" id="183260"/>
    <lineage>
        <taxon>Eukaryota</taxon>
        <taxon>Viridiplantae</taxon>
        <taxon>Streptophyta</taxon>
        <taxon>Embryophyta</taxon>
        <taxon>Tracheophyta</taxon>
        <taxon>Spermatophyta</taxon>
        <taxon>Magnoliopsida</taxon>
        <taxon>eudicotyledons</taxon>
        <taxon>Gunneridae</taxon>
        <taxon>Pentapetalae</taxon>
        <taxon>rosids</taxon>
        <taxon>malvids</taxon>
        <taxon>Malvales</taxon>
        <taxon>Malvaceae</taxon>
        <taxon>Malvoideae</taxon>
        <taxon>Hibiscus</taxon>
    </lineage>
</organism>
<keyword evidence="2" id="KW-1185">Reference proteome</keyword>
<accession>A0ABR2R209</accession>
<name>A0ABR2R209_9ROSI</name>